<feature type="compositionally biased region" description="Low complexity" evidence="1">
    <location>
        <begin position="408"/>
        <end position="426"/>
    </location>
</feature>
<organism evidence="2 3">
    <name type="scientific">Zalerion maritima</name>
    <dbReference type="NCBI Taxonomy" id="339359"/>
    <lineage>
        <taxon>Eukaryota</taxon>
        <taxon>Fungi</taxon>
        <taxon>Dikarya</taxon>
        <taxon>Ascomycota</taxon>
        <taxon>Pezizomycotina</taxon>
        <taxon>Sordariomycetes</taxon>
        <taxon>Lulworthiomycetidae</taxon>
        <taxon>Lulworthiales</taxon>
        <taxon>Lulworthiaceae</taxon>
        <taxon>Zalerion</taxon>
    </lineage>
</organism>
<reference evidence="2" key="1">
    <citation type="submission" date="2022-07" db="EMBL/GenBank/DDBJ databases">
        <title>Draft genome sequence of Zalerion maritima ATCC 34329, a (micro)plastics degrading marine fungus.</title>
        <authorList>
            <person name="Paco A."/>
            <person name="Goncalves M.F.M."/>
            <person name="Rocha-Santos T.A.P."/>
            <person name="Alves A."/>
        </authorList>
    </citation>
    <scope>NUCLEOTIDE SEQUENCE</scope>
    <source>
        <strain evidence="2">ATCC 34329</strain>
    </source>
</reference>
<feature type="compositionally biased region" description="Polar residues" evidence="1">
    <location>
        <begin position="223"/>
        <end position="242"/>
    </location>
</feature>
<feature type="region of interest" description="Disordered" evidence="1">
    <location>
        <begin position="17"/>
        <end position="87"/>
    </location>
</feature>
<feature type="region of interest" description="Disordered" evidence="1">
    <location>
        <begin position="294"/>
        <end position="317"/>
    </location>
</feature>
<feature type="region of interest" description="Disordered" evidence="1">
    <location>
        <begin position="223"/>
        <end position="254"/>
    </location>
</feature>
<accession>A0AAD5S028</accession>
<feature type="compositionally biased region" description="Low complexity" evidence="1">
    <location>
        <begin position="266"/>
        <end position="280"/>
    </location>
</feature>
<dbReference type="EMBL" id="JAKWBI020000005">
    <property type="protein sequence ID" value="KAJ2907030.1"/>
    <property type="molecule type" value="Genomic_DNA"/>
</dbReference>
<evidence type="ECO:0000313" key="2">
    <source>
        <dbReference type="EMBL" id="KAJ2907030.1"/>
    </source>
</evidence>
<feature type="region of interest" description="Disordered" evidence="1">
    <location>
        <begin position="369"/>
        <end position="436"/>
    </location>
</feature>
<evidence type="ECO:0000313" key="3">
    <source>
        <dbReference type="Proteomes" id="UP001201980"/>
    </source>
</evidence>
<name>A0AAD5S028_9PEZI</name>
<dbReference type="AlphaFoldDB" id="A0AAD5S028"/>
<feature type="region of interest" description="Disordered" evidence="1">
    <location>
        <begin position="266"/>
        <end position="285"/>
    </location>
</feature>
<comment type="caution">
    <text evidence="2">The sequence shown here is derived from an EMBL/GenBank/DDBJ whole genome shotgun (WGS) entry which is preliminary data.</text>
</comment>
<keyword evidence="3" id="KW-1185">Reference proteome</keyword>
<evidence type="ECO:0000256" key="1">
    <source>
        <dbReference type="SAM" id="MobiDB-lite"/>
    </source>
</evidence>
<protein>
    <submittedName>
        <fullName evidence="2">Uncharacterized protein</fullName>
    </submittedName>
</protein>
<gene>
    <name evidence="2" type="ORF">MKZ38_008598</name>
</gene>
<feature type="compositionally biased region" description="Polar residues" evidence="1">
    <location>
        <begin position="294"/>
        <end position="308"/>
    </location>
</feature>
<proteinExistence type="predicted"/>
<dbReference type="Proteomes" id="UP001201980">
    <property type="component" value="Unassembled WGS sequence"/>
</dbReference>
<sequence length="436" mass="46773">MDVCRYLSSSSPELFFDTPKRGDFPDPIPIHDPATGDRPNKASSTPVLRNFSYPSHVAERTTPVSRQPSVKRSRTPPIPRVLKPLTPVPTHSVKSHTFVRSLRCKNRAASCSDKGLFDQHFITSQSGCFEDQDGPPRKNRRSVLSVLSTVLAHNRLFARRASIASTTNRRRDISPENGVRKKKSLSDLVSFAAFPNRKRHPICEKHTQASLVSPFQAPTASRVNVNRPASSSGAQPSRSFVTSGGHRRAQSASIPIDEIAKLDISLSMSPPSNDSPSKSSKACSGALVPVTSQKGSLGSFSGPDSGNNAGAKAKGMERKTKWLSGLKGWITTSEPSTQALKQHRQDTFKKAGVALSDPQAHARLHAPIGTIPGDAIKPAGPGPDPEKVAWKRAQGKKKGDSYGGLWAGGSVSQSSSTSNRSGSASSLKFISYPGEK</sequence>